<evidence type="ECO:0000256" key="4">
    <source>
        <dbReference type="ARBA" id="ARBA00022989"/>
    </source>
</evidence>
<dbReference type="eggNOG" id="ENOG502S2HC">
    <property type="taxonomic scope" value="Eukaryota"/>
</dbReference>
<dbReference type="PANTHER" id="PTHR15146">
    <property type="entry name" value="INTEGRAL MEMBRANE PROTEIN GPR137"/>
    <property type="match status" value="1"/>
</dbReference>
<dbReference type="OMA" id="CPTAMIS"/>
<evidence type="ECO:0000313" key="9">
    <source>
        <dbReference type="EnsemblProtists" id="PYU1_T013464"/>
    </source>
</evidence>
<evidence type="ECO:0000256" key="3">
    <source>
        <dbReference type="ARBA" id="ARBA00022692"/>
    </source>
</evidence>
<dbReference type="PANTHER" id="PTHR15146:SF3">
    <property type="entry name" value="THH1_TOM1_TOM3 DOMAIN-CONTAINING PROTEIN"/>
    <property type="match status" value="1"/>
</dbReference>
<dbReference type="HOGENOM" id="CLU_414195_0_0_1"/>
<feature type="transmembrane region" description="Helical" evidence="8">
    <location>
        <begin position="469"/>
        <end position="486"/>
    </location>
</feature>
<feature type="transmembrane region" description="Helical" evidence="8">
    <location>
        <begin position="379"/>
        <end position="404"/>
    </location>
</feature>
<feature type="transmembrane region" description="Helical" evidence="8">
    <location>
        <begin position="507"/>
        <end position="524"/>
    </location>
</feature>
<dbReference type="GO" id="GO:0005765">
    <property type="term" value="C:lysosomal membrane"/>
    <property type="evidence" value="ECO:0007669"/>
    <property type="project" value="UniProtKB-SubCell"/>
</dbReference>
<dbReference type="AlphaFoldDB" id="K3X8B5"/>
<keyword evidence="10" id="KW-1185">Reference proteome</keyword>
<name>K3X8B5_GLOUD</name>
<keyword evidence="6" id="KW-0458">Lysosome</keyword>
<dbReference type="GO" id="GO:1904263">
    <property type="term" value="P:positive regulation of TORC1 signaling"/>
    <property type="evidence" value="ECO:0007669"/>
    <property type="project" value="TreeGrafter"/>
</dbReference>
<evidence type="ECO:0000256" key="6">
    <source>
        <dbReference type="ARBA" id="ARBA00023228"/>
    </source>
</evidence>
<feature type="transmembrane region" description="Helical" evidence="8">
    <location>
        <begin position="342"/>
        <end position="359"/>
    </location>
</feature>
<evidence type="ECO:0000256" key="2">
    <source>
        <dbReference type="ARBA" id="ARBA00004656"/>
    </source>
</evidence>
<reference evidence="10" key="1">
    <citation type="journal article" date="2010" name="Genome Biol.">
        <title>Genome sequence of the necrotrophic plant pathogen Pythium ultimum reveals original pathogenicity mechanisms and effector repertoire.</title>
        <authorList>
            <person name="Levesque C.A."/>
            <person name="Brouwer H."/>
            <person name="Cano L."/>
            <person name="Hamilton J.P."/>
            <person name="Holt C."/>
            <person name="Huitema E."/>
            <person name="Raffaele S."/>
            <person name="Robideau G.P."/>
            <person name="Thines M."/>
            <person name="Win J."/>
            <person name="Zerillo M.M."/>
            <person name="Beakes G.W."/>
            <person name="Boore J.L."/>
            <person name="Busam D."/>
            <person name="Dumas B."/>
            <person name="Ferriera S."/>
            <person name="Fuerstenberg S.I."/>
            <person name="Gachon C.M."/>
            <person name="Gaulin E."/>
            <person name="Govers F."/>
            <person name="Grenville-Briggs L."/>
            <person name="Horner N."/>
            <person name="Hostetler J."/>
            <person name="Jiang R.H."/>
            <person name="Johnson J."/>
            <person name="Krajaejun T."/>
            <person name="Lin H."/>
            <person name="Meijer H.J."/>
            <person name="Moore B."/>
            <person name="Morris P."/>
            <person name="Phuntmart V."/>
            <person name="Puiu D."/>
            <person name="Shetty J."/>
            <person name="Stajich J.E."/>
            <person name="Tripathy S."/>
            <person name="Wawra S."/>
            <person name="van West P."/>
            <person name="Whitty B.R."/>
            <person name="Coutinho P.M."/>
            <person name="Henrissat B."/>
            <person name="Martin F."/>
            <person name="Thomas P.D."/>
            <person name="Tyler B.M."/>
            <person name="De Vries R.P."/>
            <person name="Kamoun S."/>
            <person name="Yandell M."/>
            <person name="Tisserat N."/>
            <person name="Buell C.R."/>
        </authorList>
    </citation>
    <scope>NUCLEOTIDE SEQUENCE</scope>
    <source>
        <strain evidence="10">DAOM:BR144</strain>
    </source>
</reference>
<dbReference type="Proteomes" id="UP000019132">
    <property type="component" value="Unassembled WGS sequence"/>
</dbReference>
<dbReference type="InParanoid" id="K3X8B5"/>
<reference evidence="10" key="2">
    <citation type="submission" date="2010-04" db="EMBL/GenBank/DDBJ databases">
        <authorList>
            <person name="Buell R."/>
            <person name="Hamilton J."/>
            <person name="Hostetler J."/>
        </authorList>
    </citation>
    <scope>NUCLEOTIDE SEQUENCE [LARGE SCALE GENOMIC DNA]</scope>
    <source>
        <strain evidence="10">DAOM:BR144</strain>
    </source>
</reference>
<evidence type="ECO:0000256" key="7">
    <source>
        <dbReference type="SAM" id="MobiDB-lite"/>
    </source>
</evidence>
<keyword evidence="4 8" id="KW-1133">Transmembrane helix</keyword>
<dbReference type="InterPro" id="IPR029723">
    <property type="entry name" value="GPR137"/>
</dbReference>
<sequence>MSSARKANYAPKRERDTFEELSGKLTADLRTHVRFMADYPVLSDDWNQMAEQIGRIGDITEMERSLPKQQDATLWECEEIALRYLLEDGKLNLCLRNLVDYNEYLKRMLERGPVKESTMETMHKFERGMGLTLKNAWLHAEAVQTTDIPLLIEYIHNIFSYCIENPDYLAGKKLDNCQEVTVIHFLLGLCKQLDAIDESRIMPLIVEKRIFSLLAIHLSANFHLLSSTDVAVGVETLALLCSTEDFQSHPDHYVDSFETEAALLALKDEYLDDAIEDLDMRKRLRPLLDVVRKLRPQRHLSIEAMGAPAPTVYTVLLTAMCLALLLFLLTRLLASLRNKNKLLSWSTCFYLLGLLWTVVRSTYWIMLQTREQITYLELYLLYWMPTPIQFANFSLLVLFYIQVLTGKKWRSKWRSICLPLYLLLTVSMATFTAVWAFNSSNDISHAYAYGDEYDQEFYKVSDVSVQLEYSAVSFFLLSGLFGFFGWKMANVESWKRQRMLISKPRSLAIINALLFLIFFTRATRDLATSQNWFLSIWNQLDMNGRVTTFAYFVFFCFWEFLPTVLLLLLITTKAGGVGAPRHGKGAHGHKLPDFGIFHIINSGAGSGDGRSGESKLLASPMNSSYGTASSATAADNALLDARPRWTHGGDLFQDPLRYDSDDGAGPSPRQQFPDSFNSDASSSNEQYQQRTSIASVFARV</sequence>
<evidence type="ECO:0000313" key="10">
    <source>
        <dbReference type="Proteomes" id="UP000019132"/>
    </source>
</evidence>
<protein>
    <submittedName>
        <fullName evidence="9">Uncharacterized protein</fullName>
    </submittedName>
</protein>
<proteinExistence type="predicted"/>
<dbReference type="EMBL" id="GL376593">
    <property type="status" value="NOT_ANNOTATED_CDS"/>
    <property type="molecule type" value="Genomic_DNA"/>
</dbReference>
<feature type="compositionally biased region" description="Polar residues" evidence="7">
    <location>
        <begin position="668"/>
        <end position="694"/>
    </location>
</feature>
<evidence type="ECO:0000256" key="8">
    <source>
        <dbReference type="SAM" id="Phobius"/>
    </source>
</evidence>
<reference evidence="9" key="3">
    <citation type="submission" date="2015-02" db="UniProtKB">
        <authorList>
            <consortium name="EnsemblProtists"/>
        </authorList>
    </citation>
    <scope>IDENTIFICATION</scope>
    <source>
        <strain evidence="9">DAOM BR144</strain>
    </source>
</reference>
<feature type="region of interest" description="Disordered" evidence="7">
    <location>
        <begin position="656"/>
        <end position="700"/>
    </location>
</feature>
<evidence type="ECO:0000256" key="5">
    <source>
        <dbReference type="ARBA" id="ARBA00023136"/>
    </source>
</evidence>
<accession>K3X8B5</accession>
<evidence type="ECO:0000256" key="1">
    <source>
        <dbReference type="ARBA" id="ARBA00004127"/>
    </source>
</evidence>
<feature type="transmembrane region" description="Helical" evidence="8">
    <location>
        <begin position="549"/>
        <end position="571"/>
    </location>
</feature>
<keyword evidence="5 8" id="KW-0472">Membrane</keyword>
<comment type="subcellular location">
    <subcellularLocation>
        <location evidence="1">Endomembrane system</location>
        <topology evidence="1">Multi-pass membrane protein</topology>
    </subcellularLocation>
    <subcellularLocation>
        <location evidence="2">Lysosome membrane</location>
    </subcellularLocation>
</comment>
<feature type="transmembrane region" description="Helical" evidence="8">
    <location>
        <begin position="416"/>
        <end position="437"/>
    </location>
</feature>
<organism evidence="9 10">
    <name type="scientific">Globisporangium ultimum (strain ATCC 200006 / CBS 805.95 / DAOM BR144)</name>
    <name type="common">Pythium ultimum</name>
    <dbReference type="NCBI Taxonomy" id="431595"/>
    <lineage>
        <taxon>Eukaryota</taxon>
        <taxon>Sar</taxon>
        <taxon>Stramenopiles</taxon>
        <taxon>Oomycota</taxon>
        <taxon>Peronosporomycetes</taxon>
        <taxon>Pythiales</taxon>
        <taxon>Pythiaceae</taxon>
        <taxon>Globisporangium</taxon>
    </lineage>
</organism>
<dbReference type="VEuPathDB" id="FungiDB:PYU1_G013435"/>
<feature type="transmembrane region" description="Helical" evidence="8">
    <location>
        <begin position="311"/>
        <end position="330"/>
    </location>
</feature>
<dbReference type="GO" id="GO:0012505">
    <property type="term" value="C:endomembrane system"/>
    <property type="evidence" value="ECO:0007669"/>
    <property type="project" value="UniProtKB-SubCell"/>
</dbReference>
<dbReference type="EnsemblProtists" id="PYU1_T013464">
    <property type="protein sequence ID" value="PYU1_T013464"/>
    <property type="gene ID" value="PYU1_G013435"/>
</dbReference>
<keyword evidence="3 8" id="KW-0812">Transmembrane</keyword>